<protein>
    <recommendedName>
        <fullName evidence="5">Alpha/beta hydrolase</fullName>
    </recommendedName>
</protein>
<feature type="signal peptide" evidence="2">
    <location>
        <begin position="1"/>
        <end position="26"/>
    </location>
</feature>
<dbReference type="SUPFAM" id="SSF53474">
    <property type="entry name" value="alpha/beta-Hydrolases"/>
    <property type="match status" value="1"/>
</dbReference>
<dbReference type="RefSeq" id="WP_238316377.1">
    <property type="nucleotide sequence ID" value="NZ_BQKV01000027.1"/>
</dbReference>
<proteinExistence type="predicted"/>
<comment type="caution">
    <text evidence="3">The sequence shown here is derived from an EMBL/GenBank/DDBJ whole genome shotgun (WGS) entry which is preliminary data.</text>
</comment>
<feature type="chain" id="PRO_5041209375" description="Alpha/beta hydrolase" evidence="2">
    <location>
        <begin position="27"/>
        <end position="508"/>
    </location>
</feature>
<sequence>MKRWSKQLLSGCLLAALLLSMGGCQQGNTPSSAVSSQAVSSAAASSEETAEGPAETVETYHDMPVQTLDLDPSDPDYYQKALETELYNYKLIRNVPTAYQAEGWDTYTATANTLLNIDPDNIDDVSKSMIDNAVAQREALVQVAPAADCMWYIWGDAPATAETVEVADFTVESYDNADMKPFLVPYLVEDQSAAKGNMIVIAGGGYSSRGNAMEGYPIAEAFRDLGYNAYVLQRRVAPYSQEDTWLDMQRAVRYLRYNADSLGLGGMDCIAASGFSGGSGTILGEVANLYGDVQPTLYDADYVSDAVDQMSADLDVVCPLYGPQYDGEHTSDYVGLVTENSNLPAMFLAVGENDATGAMPDIWTLANSVRGKTLVEVHTFAEVGHGFGGGLEGTTSTYWIPMADTFIDLVMGRGEAGSGEAAEIPEGYTQMQQYTFEGGFGKADVTCAVDDAKTKVYMTFVAFDQQQVVEGVLNDGIITVTYDQSGFMTNDAQAIYNAADQNNWQPVA</sequence>
<dbReference type="Gene3D" id="3.40.50.1820">
    <property type="entry name" value="alpha/beta hydrolase"/>
    <property type="match status" value="1"/>
</dbReference>
<evidence type="ECO:0000256" key="1">
    <source>
        <dbReference type="SAM" id="MobiDB-lite"/>
    </source>
</evidence>
<dbReference type="EMBL" id="BQKV01000027">
    <property type="protein sequence ID" value="GJN64144.1"/>
    <property type="molecule type" value="Genomic_DNA"/>
</dbReference>
<keyword evidence="2" id="KW-0732">Signal</keyword>
<feature type="region of interest" description="Disordered" evidence="1">
    <location>
        <begin position="29"/>
        <end position="56"/>
    </location>
</feature>
<evidence type="ECO:0000313" key="3">
    <source>
        <dbReference type="EMBL" id="GJN64144.1"/>
    </source>
</evidence>
<dbReference type="InterPro" id="IPR029058">
    <property type="entry name" value="AB_hydrolase_fold"/>
</dbReference>
<dbReference type="AlphaFoldDB" id="A0AA37IY61"/>
<gene>
    <name evidence="3" type="ORF">JCM17207_07690</name>
</gene>
<evidence type="ECO:0008006" key="5">
    <source>
        <dbReference type="Google" id="ProtNLM"/>
    </source>
</evidence>
<evidence type="ECO:0000256" key="2">
    <source>
        <dbReference type="SAM" id="SignalP"/>
    </source>
</evidence>
<reference evidence="3" key="1">
    <citation type="journal article" date="2022" name="Int. J. Syst. Evol. Microbiol.">
        <title>Genome-based, phenotypic and chemotaxonomic classification of Faecalibacterium strains: proposal of three novel species Faecalibacterium duncaniae sp. nov., Faecalibacterium hattorii sp. nov. and Faecalibacterium gallinarum sp. nov. .</title>
        <authorList>
            <person name="Sakamoto M."/>
            <person name="Sakurai N."/>
            <person name="Tanno H."/>
            <person name="Iino T."/>
            <person name="Ohkuma M."/>
            <person name="Endo A."/>
        </authorList>
    </citation>
    <scope>NUCLEOTIDE SEQUENCE</scope>
    <source>
        <strain evidence="3">JCM 17207</strain>
    </source>
</reference>
<keyword evidence="4" id="KW-1185">Reference proteome</keyword>
<dbReference type="Proteomes" id="UP001055185">
    <property type="component" value="Unassembled WGS sequence"/>
</dbReference>
<evidence type="ECO:0000313" key="4">
    <source>
        <dbReference type="Proteomes" id="UP001055185"/>
    </source>
</evidence>
<accession>A0AA37IY61</accession>
<dbReference type="PROSITE" id="PS51257">
    <property type="entry name" value="PROKAR_LIPOPROTEIN"/>
    <property type="match status" value="1"/>
</dbReference>
<feature type="compositionally biased region" description="Low complexity" evidence="1">
    <location>
        <begin position="31"/>
        <end position="46"/>
    </location>
</feature>
<organism evidence="3 4">
    <name type="scientific">Faecalibacterium gallinarum</name>
    <dbReference type="NCBI Taxonomy" id="2903556"/>
    <lineage>
        <taxon>Bacteria</taxon>
        <taxon>Bacillati</taxon>
        <taxon>Bacillota</taxon>
        <taxon>Clostridia</taxon>
        <taxon>Eubacteriales</taxon>
        <taxon>Oscillospiraceae</taxon>
        <taxon>Faecalibacterium</taxon>
    </lineage>
</organism>
<name>A0AA37IY61_9FIRM</name>